<dbReference type="EMBL" id="MU864350">
    <property type="protein sequence ID" value="KAK4193651.1"/>
    <property type="molecule type" value="Genomic_DNA"/>
</dbReference>
<reference evidence="3" key="1">
    <citation type="journal article" date="2023" name="Mol. Phylogenet. Evol.">
        <title>Genome-scale phylogeny and comparative genomics of the fungal order Sordariales.</title>
        <authorList>
            <person name="Hensen N."/>
            <person name="Bonometti L."/>
            <person name="Westerberg I."/>
            <person name="Brannstrom I.O."/>
            <person name="Guillou S."/>
            <person name="Cros-Aarteil S."/>
            <person name="Calhoun S."/>
            <person name="Haridas S."/>
            <person name="Kuo A."/>
            <person name="Mondo S."/>
            <person name="Pangilinan J."/>
            <person name="Riley R."/>
            <person name="LaButti K."/>
            <person name="Andreopoulos B."/>
            <person name="Lipzen A."/>
            <person name="Chen C."/>
            <person name="Yan M."/>
            <person name="Daum C."/>
            <person name="Ng V."/>
            <person name="Clum A."/>
            <person name="Steindorff A."/>
            <person name="Ohm R.A."/>
            <person name="Martin F."/>
            <person name="Silar P."/>
            <person name="Natvig D.O."/>
            <person name="Lalanne C."/>
            <person name="Gautier V."/>
            <person name="Ament-Velasquez S.L."/>
            <person name="Kruys A."/>
            <person name="Hutchinson M.I."/>
            <person name="Powell A.J."/>
            <person name="Barry K."/>
            <person name="Miller A.N."/>
            <person name="Grigoriev I.V."/>
            <person name="Debuchy R."/>
            <person name="Gladieux P."/>
            <person name="Hiltunen Thoren M."/>
            <person name="Johannesson H."/>
        </authorList>
    </citation>
    <scope>NUCLEOTIDE SEQUENCE</scope>
    <source>
        <strain evidence="3">PSN309</strain>
    </source>
</reference>
<keyword evidence="2" id="KW-0472">Membrane</keyword>
<name>A0AAN6X5Y9_9PEZI</name>
<dbReference type="InterPro" id="IPR035213">
    <property type="entry name" value="DUF5321"/>
</dbReference>
<evidence type="ECO:0000256" key="2">
    <source>
        <dbReference type="SAM" id="Phobius"/>
    </source>
</evidence>
<feature type="region of interest" description="Disordered" evidence="1">
    <location>
        <begin position="156"/>
        <end position="199"/>
    </location>
</feature>
<comment type="caution">
    <text evidence="3">The sequence shown here is derived from an EMBL/GenBank/DDBJ whole genome shotgun (WGS) entry which is preliminary data.</text>
</comment>
<proteinExistence type="predicted"/>
<dbReference type="AlphaFoldDB" id="A0AAN6X5Y9"/>
<evidence type="ECO:0000313" key="3">
    <source>
        <dbReference type="EMBL" id="KAK4193651.1"/>
    </source>
</evidence>
<reference evidence="3" key="2">
    <citation type="submission" date="2023-05" db="EMBL/GenBank/DDBJ databases">
        <authorList>
            <consortium name="Lawrence Berkeley National Laboratory"/>
            <person name="Steindorff A."/>
            <person name="Hensen N."/>
            <person name="Bonometti L."/>
            <person name="Westerberg I."/>
            <person name="Brannstrom I.O."/>
            <person name="Guillou S."/>
            <person name="Cros-Aarteil S."/>
            <person name="Calhoun S."/>
            <person name="Haridas S."/>
            <person name="Kuo A."/>
            <person name="Mondo S."/>
            <person name="Pangilinan J."/>
            <person name="Riley R."/>
            <person name="Labutti K."/>
            <person name="Andreopoulos B."/>
            <person name="Lipzen A."/>
            <person name="Chen C."/>
            <person name="Yanf M."/>
            <person name="Daum C."/>
            <person name="Ng V."/>
            <person name="Clum A."/>
            <person name="Ohm R."/>
            <person name="Martin F."/>
            <person name="Silar P."/>
            <person name="Natvig D."/>
            <person name="Lalanne C."/>
            <person name="Gautier V."/>
            <person name="Ament-Velasquez S.L."/>
            <person name="Kruys A."/>
            <person name="Hutchinson M.I."/>
            <person name="Powell A.J."/>
            <person name="Barry K."/>
            <person name="Miller A.N."/>
            <person name="Grigoriev I.V."/>
            <person name="Debuchy R."/>
            <person name="Gladieux P."/>
            <person name="Thoren M.H."/>
            <person name="Johannesson H."/>
        </authorList>
    </citation>
    <scope>NUCLEOTIDE SEQUENCE</scope>
    <source>
        <strain evidence="3">PSN309</strain>
    </source>
</reference>
<evidence type="ECO:0000313" key="4">
    <source>
        <dbReference type="Proteomes" id="UP001302126"/>
    </source>
</evidence>
<dbReference type="Pfam" id="PF17254">
    <property type="entry name" value="DUF5321"/>
    <property type="match status" value="1"/>
</dbReference>
<sequence length="199" mass="22285">MSRIAIRRGLMTSALYRQPSLLLGPTIGFGAVRAASSIANQDFWKGLVPKFLRPKPENPFADPNKKLAKKGWNPATFFIFIFLFIGSMAVQMIALKKDFEAFDRQSSVRIGLLKEVVGKLQRGEEVDVEKVLGTGDPERERAWQEVLNDIQREEAMIKKEKRKQQQQKEAAEAAEAKSTETPAPGRTPARPAISSHGFF</sequence>
<dbReference type="Proteomes" id="UP001302126">
    <property type="component" value="Unassembled WGS sequence"/>
</dbReference>
<feature type="compositionally biased region" description="Low complexity" evidence="1">
    <location>
        <begin position="181"/>
        <end position="192"/>
    </location>
</feature>
<keyword evidence="2" id="KW-1133">Transmembrane helix</keyword>
<evidence type="ECO:0000256" key="1">
    <source>
        <dbReference type="SAM" id="MobiDB-lite"/>
    </source>
</evidence>
<keyword evidence="2" id="KW-0812">Transmembrane</keyword>
<accession>A0AAN6X5Y9</accession>
<gene>
    <name evidence="3" type="ORF">QBC35DRAFT_2503</name>
</gene>
<feature type="transmembrane region" description="Helical" evidence="2">
    <location>
        <begin position="75"/>
        <end position="95"/>
    </location>
</feature>
<keyword evidence="4" id="KW-1185">Reference proteome</keyword>
<organism evidence="3 4">
    <name type="scientific">Podospora australis</name>
    <dbReference type="NCBI Taxonomy" id="1536484"/>
    <lineage>
        <taxon>Eukaryota</taxon>
        <taxon>Fungi</taxon>
        <taxon>Dikarya</taxon>
        <taxon>Ascomycota</taxon>
        <taxon>Pezizomycotina</taxon>
        <taxon>Sordariomycetes</taxon>
        <taxon>Sordariomycetidae</taxon>
        <taxon>Sordariales</taxon>
        <taxon>Podosporaceae</taxon>
        <taxon>Podospora</taxon>
    </lineage>
</organism>
<feature type="compositionally biased region" description="Basic and acidic residues" evidence="1">
    <location>
        <begin position="169"/>
        <end position="178"/>
    </location>
</feature>
<protein>
    <submittedName>
        <fullName evidence="3">Uncharacterized protein</fullName>
    </submittedName>
</protein>